<proteinExistence type="predicted"/>
<dbReference type="STRING" id="1198114.AciX9_2548"/>
<protein>
    <submittedName>
        <fullName evidence="1">Uncharacterized protein</fullName>
    </submittedName>
</protein>
<reference evidence="2" key="1">
    <citation type="submission" date="2011-01" db="EMBL/GenBank/DDBJ databases">
        <title>Complete sequence of chromosome of Acidobacterium sp. MP5ACTX9.</title>
        <authorList>
            <consortium name="US DOE Joint Genome Institute"/>
            <person name="Lucas S."/>
            <person name="Copeland A."/>
            <person name="Lapidus A."/>
            <person name="Cheng J.-F."/>
            <person name="Goodwin L."/>
            <person name="Pitluck S."/>
            <person name="Teshima H."/>
            <person name="Detter J.C."/>
            <person name="Han C."/>
            <person name="Tapia R."/>
            <person name="Land M."/>
            <person name="Hauser L."/>
            <person name="Kyrpides N."/>
            <person name="Ivanova N."/>
            <person name="Ovchinnikova G."/>
            <person name="Pagani I."/>
            <person name="Rawat S.R."/>
            <person name="Mannisto M."/>
            <person name="Haggblom M.M."/>
            <person name="Woyke T."/>
        </authorList>
    </citation>
    <scope>NUCLEOTIDE SEQUENCE [LARGE SCALE GENOMIC DNA]</scope>
    <source>
        <strain evidence="2">MP5ACTX9</strain>
    </source>
</reference>
<dbReference type="HOGENOM" id="CLU_154470_0_0_0"/>
<dbReference type="AlphaFoldDB" id="E8WVP9"/>
<keyword evidence="2" id="KW-1185">Reference proteome</keyword>
<evidence type="ECO:0000313" key="2">
    <source>
        <dbReference type="Proteomes" id="UP000000343"/>
    </source>
</evidence>
<sequence length="111" mass="12176">MSDVQAIRSVCDKLRRPLATLAGAAGFRSLLERALTLSKQECQILDAWEVEPNGSLRGLNGETAQWGGVLIAQLIGLMTTFIGESLTLQLLQNAWPNLPCSEVNYERCESK</sequence>
<accession>E8WVP9</accession>
<dbReference type="OrthoDB" id="120257at2"/>
<dbReference type="EMBL" id="CP002480">
    <property type="protein sequence ID" value="ADW69578.1"/>
    <property type="molecule type" value="Genomic_DNA"/>
</dbReference>
<name>E8WVP9_GRATM</name>
<dbReference type="RefSeq" id="WP_013580893.1">
    <property type="nucleotide sequence ID" value="NC_015064.1"/>
</dbReference>
<gene>
    <name evidence="1" type="ordered locus">AciX9_2548</name>
</gene>
<organism evidence="2">
    <name type="scientific">Granulicella tundricola (strain ATCC BAA-1859 / DSM 23138 / MP5ACTX9)</name>
    <dbReference type="NCBI Taxonomy" id="1198114"/>
    <lineage>
        <taxon>Bacteria</taxon>
        <taxon>Pseudomonadati</taxon>
        <taxon>Acidobacteriota</taxon>
        <taxon>Terriglobia</taxon>
        <taxon>Terriglobales</taxon>
        <taxon>Acidobacteriaceae</taxon>
        <taxon>Granulicella</taxon>
    </lineage>
</organism>
<dbReference type="eggNOG" id="ENOG503301F">
    <property type="taxonomic scope" value="Bacteria"/>
</dbReference>
<evidence type="ECO:0000313" key="1">
    <source>
        <dbReference type="EMBL" id="ADW69578.1"/>
    </source>
</evidence>
<dbReference type="PaxDb" id="1198114-AciX9_2548"/>
<dbReference type="Proteomes" id="UP000000343">
    <property type="component" value="Chromosome"/>
</dbReference>
<dbReference type="KEGG" id="acm:AciX9_2548"/>